<dbReference type="AlphaFoldDB" id="A0AAV9G6J9"/>
<comment type="catalytic activity">
    <reaction evidence="5 6">
        <text>L-kynurenine + H2O = anthranilate + L-alanine + H(+)</text>
        <dbReference type="Rhea" id="RHEA:16813"/>
        <dbReference type="ChEBI" id="CHEBI:15377"/>
        <dbReference type="ChEBI" id="CHEBI:15378"/>
        <dbReference type="ChEBI" id="CHEBI:16567"/>
        <dbReference type="ChEBI" id="CHEBI:57959"/>
        <dbReference type="ChEBI" id="CHEBI:57972"/>
        <dbReference type="EC" id="3.7.1.3"/>
    </reaction>
</comment>
<keyword evidence="4 5" id="KW-0663">Pyridoxal phosphate</keyword>
<dbReference type="GO" id="GO:0030170">
    <property type="term" value="F:pyridoxal phosphate binding"/>
    <property type="evidence" value="ECO:0007669"/>
    <property type="project" value="UniProtKB-UniRule"/>
</dbReference>
<comment type="pathway">
    <text evidence="5 6">Cofactor biosynthesis; NAD(+) biosynthesis; quinolinate from L-kynurenine: step 2/3.</text>
</comment>
<keyword evidence="9" id="KW-0808">Transferase</keyword>
<dbReference type="GO" id="GO:0034354">
    <property type="term" value="P:'de novo' NAD+ biosynthetic process from L-tryptophan"/>
    <property type="evidence" value="ECO:0007669"/>
    <property type="project" value="UniProtKB-UniRule"/>
</dbReference>
<evidence type="ECO:0000313" key="9">
    <source>
        <dbReference type="EMBL" id="KAK4444221.1"/>
    </source>
</evidence>
<feature type="binding site" evidence="5">
    <location>
        <position position="180"/>
    </location>
    <ligand>
        <name>pyridoxal 5'-phosphate</name>
        <dbReference type="ChEBI" id="CHEBI:597326"/>
    </ligand>
</feature>
<dbReference type="InterPro" id="IPR015422">
    <property type="entry name" value="PyrdxlP-dep_Trfase_small"/>
</dbReference>
<dbReference type="Gene3D" id="3.40.640.10">
    <property type="entry name" value="Type I PLP-dependent aspartate aminotransferase-like (Major domain)"/>
    <property type="match status" value="1"/>
</dbReference>
<dbReference type="Pfam" id="PF00266">
    <property type="entry name" value="Aminotran_5"/>
    <property type="match status" value="1"/>
</dbReference>
<reference evidence="9" key="1">
    <citation type="journal article" date="2023" name="Mol. Phylogenet. Evol.">
        <title>Genome-scale phylogeny and comparative genomics of the fungal order Sordariales.</title>
        <authorList>
            <person name="Hensen N."/>
            <person name="Bonometti L."/>
            <person name="Westerberg I."/>
            <person name="Brannstrom I.O."/>
            <person name="Guillou S."/>
            <person name="Cros-Aarteil S."/>
            <person name="Calhoun S."/>
            <person name="Haridas S."/>
            <person name="Kuo A."/>
            <person name="Mondo S."/>
            <person name="Pangilinan J."/>
            <person name="Riley R."/>
            <person name="LaButti K."/>
            <person name="Andreopoulos B."/>
            <person name="Lipzen A."/>
            <person name="Chen C."/>
            <person name="Yan M."/>
            <person name="Daum C."/>
            <person name="Ng V."/>
            <person name="Clum A."/>
            <person name="Steindorff A."/>
            <person name="Ohm R.A."/>
            <person name="Martin F."/>
            <person name="Silar P."/>
            <person name="Natvig D.O."/>
            <person name="Lalanne C."/>
            <person name="Gautier V."/>
            <person name="Ament-Velasquez S.L."/>
            <person name="Kruys A."/>
            <person name="Hutchinson M.I."/>
            <person name="Powell A.J."/>
            <person name="Barry K."/>
            <person name="Miller A.N."/>
            <person name="Grigoriev I.V."/>
            <person name="Debuchy R."/>
            <person name="Gladieux P."/>
            <person name="Hiltunen Thoren M."/>
            <person name="Johannesson H."/>
        </authorList>
    </citation>
    <scope>NUCLEOTIDE SEQUENCE</scope>
    <source>
        <strain evidence="9">PSN243</strain>
    </source>
</reference>
<evidence type="ECO:0000313" key="10">
    <source>
        <dbReference type="Proteomes" id="UP001321760"/>
    </source>
</evidence>
<dbReference type="HAMAP" id="MF_01970">
    <property type="entry name" value="Kynureninase"/>
    <property type="match status" value="1"/>
</dbReference>
<keyword evidence="10" id="KW-1185">Reference proteome</keyword>
<dbReference type="GO" id="GO:0043420">
    <property type="term" value="P:anthranilate metabolic process"/>
    <property type="evidence" value="ECO:0007669"/>
    <property type="project" value="UniProtKB-UniRule"/>
</dbReference>
<comment type="similarity">
    <text evidence="5 6">Belongs to the kynureninase family.</text>
</comment>
<evidence type="ECO:0000256" key="3">
    <source>
        <dbReference type="ARBA" id="ARBA00022801"/>
    </source>
</evidence>
<feature type="domain" description="Aminotransferase class V" evidence="8">
    <location>
        <begin position="157"/>
        <end position="326"/>
    </location>
</feature>
<accession>A0AAV9G6J9</accession>
<dbReference type="GO" id="GO:0016740">
    <property type="term" value="F:transferase activity"/>
    <property type="evidence" value="ECO:0007669"/>
    <property type="project" value="UniProtKB-KW"/>
</dbReference>
<feature type="binding site" evidence="5">
    <location>
        <begin position="208"/>
        <end position="211"/>
    </location>
    <ligand>
        <name>pyridoxal 5'-phosphate</name>
        <dbReference type="ChEBI" id="CHEBI:597326"/>
    </ligand>
</feature>
<dbReference type="GO" id="GO:0097053">
    <property type="term" value="P:L-kynurenine catabolic process"/>
    <property type="evidence" value="ECO:0007669"/>
    <property type="project" value="UniProtKB-UniRule"/>
</dbReference>
<comment type="subunit">
    <text evidence="5 6">Homodimer.</text>
</comment>
<comment type="function">
    <text evidence="5 6">Catalyzes the cleavage of L-kynurenine (L-Kyn) and L-3-hydroxykynurenine (L-3OHKyn) into anthranilic acid (AA) and 3-hydroxyanthranilic acid (3-OHAA), respectively.</text>
</comment>
<feature type="region of interest" description="Disordered" evidence="7">
    <location>
        <begin position="81"/>
        <end position="101"/>
    </location>
</feature>
<reference evidence="9" key="2">
    <citation type="submission" date="2023-05" db="EMBL/GenBank/DDBJ databases">
        <authorList>
            <consortium name="Lawrence Berkeley National Laboratory"/>
            <person name="Steindorff A."/>
            <person name="Hensen N."/>
            <person name="Bonometti L."/>
            <person name="Westerberg I."/>
            <person name="Brannstrom I.O."/>
            <person name="Guillou S."/>
            <person name="Cros-Aarteil S."/>
            <person name="Calhoun S."/>
            <person name="Haridas S."/>
            <person name="Kuo A."/>
            <person name="Mondo S."/>
            <person name="Pangilinan J."/>
            <person name="Riley R."/>
            <person name="Labutti K."/>
            <person name="Andreopoulos B."/>
            <person name="Lipzen A."/>
            <person name="Chen C."/>
            <person name="Yanf M."/>
            <person name="Daum C."/>
            <person name="Ng V."/>
            <person name="Clum A."/>
            <person name="Ohm R."/>
            <person name="Martin F."/>
            <person name="Silar P."/>
            <person name="Natvig D."/>
            <person name="Lalanne C."/>
            <person name="Gautier V."/>
            <person name="Ament-Velasquez S.L."/>
            <person name="Kruys A."/>
            <person name="Hutchinson M.I."/>
            <person name="Powell A.J."/>
            <person name="Barry K."/>
            <person name="Miller A.N."/>
            <person name="Grigoriev I.V."/>
            <person name="Debuchy R."/>
            <person name="Gladieux P."/>
            <person name="Thoren M.H."/>
            <person name="Johannesson H."/>
        </authorList>
    </citation>
    <scope>NUCLEOTIDE SEQUENCE</scope>
    <source>
        <strain evidence="9">PSN243</strain>
    </source>
</reference>
<comment type="pathway">
    <text evidence="5 6">Amino-acid degradation; L-kynurenine degradation; L-alanine and anthranilate from L-kynurenine: step 1/1.</text>
</comment>
<comment type="catalytic activity">
    <reaction evidence="6">
        <text>3-hydroxy-L-kynurenine + H2O = 3-hydroxyanthranilate + L-alanine + H(+)</text>
        <dbReference type="Rhea" id="RHEA:25143"/>
        <dbReference type="ChEBI" id="CHEBI:15377"/>
        <dbReference type="ChEBI" id="CHEBI:15378"/>
        <dbReference type="ChEBI" id="CHEBI:36559"/>
        <dbReference type="ChEBI" id="CHEBI:57972"/>
        <dbReference type="ChEBI" id="CHEBI:58125"/>
        <dbReference type="EC" id="3.7.1.3"/>
    </reaction>
</comment>
<dbReference type="GO" id="GO:0019441">
    <property type="term" value="P:L-tryptophan catabolic process to kynurenine"/>
    <property type="evidence" value="ECO:0007669"/>
    <property type="project" value="TreeGrafter"/>
</dbReference>
<comment type="cofactor">
    <cofactor evidence="5 6">
        <name>pyridoxal 5'-phosphate</name>
        <dbReference type="ChEBI" id="CHEBI:597326"/>
    </cofactor>
</comment>
<name>A0AAV9G6J9_9PEZI</name>
<feature type="compositionally biased region" description="Basic residues" evidence="7">
    <location>
        <begin position="1"/>
        <end position="12"/>
    </location>
</feature>
<feature type="binding site" evidence="5">
    <location>
        <position position="359"/>
    </location>
    <ligand>
        <name>pyridoxal 5'-phosphate</name>
        <dbReference type="ChEBI" id="CHEBI:597326"/>
    </ligand>
</feature>
<dbReference type="Gene3D" id="3.90.1150.10">
    <property type="entry name" value="Aspartate Aminotransferase, domain 1"/>
    <property type="match status" value="1"/>
</dbReference>
<dbReference type="InterPro" id="IPR015424">
    <property type="entry name" value="PyrdxlP-dep_Trfase"/>
</dbReference>
<comment type="caution">
    <text evidence="9">The sequence shown here is derived from an EMBL/GenBank/DDBJ whole genome shotgun (WGS) entry which is preliminary data.</text>
</comment>
<gene>
    <name evidence="5" type="primary">BNA5</name>
    <name evidence="9" type="ORF">QBC34DRAFT_360618</name>
</gene>
<sequence>MDMKRFTNHLRQGKTPAFPPEAKDLQFAQDLDRQDELAEFRDQFNIPTRASLQRKSLKPQPQQPASNGTLVLHEGTGLHAWVNGHHDQDTNSPHPQSSDDGDARCIYFVGNSLGAQPKLVREHLDAHLDTWAAIGVNGHFTTLDDSPLVSWQDMAEDCARKSVDIVGASSASEVIIMNTLTANLHLLMASFYRPTEQRHKILVEWRPFPSDWYAIQTQIQWHGLDPATSMIEIQPSSPPDLYLSTATILATIDAHADSAALLLLPGIQYYTGQLFDIPLITSHAHKRGILVGWDLAHAAGNVELRLHDWDVDFAVWCTYKYLNAGPGAIAGAFVHERHGGVTPAADGKGFDYRPRLAGWYGCDKQVRFNMDKEFRPTPGAAGFQVSNPSAVDLASLSAALEVFGRAGMGRLRGKGLVLTAYLEWLLDGILEDSDGKEDGNKEGEVDGSKEGEKDFRILTPRNPMERGSQLSLLLRPGLLERVSRALAENGVVCDARKPDVIRVAPVPLYCRFEDVWRFAEILRGALRDS</sequence>
<dbReference type="GO" id="GO:0019805">
    <property type="term" value="P:quinolinate biosynthetic process"/>
    <property type="evidence" value="ECO:0007669"/>
    <property type="project" value="UniProtKB-UniRule"/>
</dbReference>
<feature type="region of interest" description="Disordered" evidence="7">
    <location>
        <begin position="1"/>
        <end position="22"/>
    </location>
</feature>
<evidence type="ECO:0000256" key="7">
    <source>
        <dbReference type="SAM" id="MobiDB-lite"/>
    </source>
</evidence>
<dbReference type="FunFam" id="3.40.640.10:FF:000031">
    <property type="entry name" value="Kynureninase"/>
    <property type="match status" value="1"/>
</dbReference>
<organism evidence="9 10">
    <name type="scientific">Podospora aff. communis PSN243</name>
    <dbReference type="NCBI Taxonomy" id="3040156"/>
    <lineage>
        <taxon>Eukaryota</taxon>
        <taxon>Fungi</taxon>
        <taxon>Dikarya</taxon>
        <taxon>Ascomycota</taxon>
        <taxon>Pezizomycotina</taxon>
        <taxon>Sordariomycetes</taxon>
        <taxon>Sordariomycetidae</taxon>
        <taxon>Sordariales</taxon>
        <taxon>Podosporaceae</taxon>
        <taxon>Podospora</taxon>
    </lineage>
</organism>
<dbReference type="PIRSF" id="PIRSF038800">
    <property type="entry name" value="KYNU"/>
    <property type="match status" value="1"/>
</dbReference>
<keyword evidence="1 5" id="KW-0963">Cytoplasm</keyword>
<dbReference type="GO" id="GO:0030429">
    <property type="term" value="F:kynureninase activity"/>
    <property type="evidence" value="ECO:0007669"/>
    <property type="project" value="UniProtKB-UniRule"/>
</dbReference>
<evidence type="ECO:0000256" key="2">
    <source>
        <dbReference type="ARBA" id="ARBA00022642"/>
    </source>
</evidence>
<feature type="modified residue" description="N6-(pyridoxal phosphate)lysine" evidence="5">
    <location>
        <position position="320"/>
    </location>
</feature>
<protein>
    <recommendedName>
        <fullName evidence="5 6">Kynureninase</fullName>
        <ecNumber evidence="5 6">3.7.1.3</ecNumber>
    </recommendedName>
    <alternativeName>
        <fullName evidence="5">Biosynthesis of nicotinic acid protein 5</fullName>
    </alternativeName>
    <alternativeName>
        <fullName evidence="5">L-kynurenine hydrolase</fullName>
    </alternativeName>
</protein>
<evidence type="ECO:0000259" key="8">
    <source>
        <dbReference type="Pfam" id="PF00266"/>
    </source>
</evidence>
<keyword evidence="2 5" id="KW-0662">Pyridine nucleotide biosynthesis</keyword>
<evidence type="ECO:0000256" key="5">
    <source>
        <dbReference type="HAMAP-Rule" id="MF_03017"/>
    </source>
</evidence>
<dbReference type="PANTHER" id="PTHR14084">
    <property type="entry name" value="KYNURENINASE"/>
    <property type="match status" value="1"/>
</dbReference>
<dbReference type="InterPro" id="IPR010111">
    <property type="entry name" value="Kynureninase"/>
</dbReference>
<dbReference type="SUPFAM" id="SSF53383">
    <property type="entry name" value="PLP-dependent transferases"/>
    <property type="match status" value="1"/>
</dbReference>
<feature type="binding site" evidence="5">
    <location>
        <position position="297"/>
    </location>
    <ligand>
        <name>pyridoxal 5'-phosphate</name>
        <dbReference type="ChEBI" id="CHEBI:597326"/>
    </ligand>
</feature>
<feature type="binding site" evidence="5">
    <location>
        <position position="181"/>
    </location>
    <ligand>
        <name>pyridoxal 5'-phosphate</name>
        <dbReference type="ChEBI" id="CHEBI:597326"/>
    </ligand>
</feature>
<feature type="binding site" evidence="5">
    <location>
        <position position="294"/>
    </location>
    <ligand>
        <name>pyridoxal 5'-phosphate</name>
        <dbReference type="ChEBI" id="CHEBI:597326"/>
    </ligand>
</feature>
<evidence type="ECO:0000256" key="4">
    <source>
        <dbReference type="ARBA" id="ARBA00022898"/>
    </source>
</evidence>
<keyword evidence="3 5" id="KW-0378">Hydrolase</keyword>
<proteinExistence type="inferred from homology"/>
<dbReference type="InterPro" id="IPR015421">
    <property type="entry name" value="PyrdxlP-dep_Trfase_major"/>
</dbReference>
<evidence type="ECO:0000256" key="6">
    <source>
        <dbReference type="PIRNR" id="PIRNR038800"/>
    </source>
</evidence>
<dbReference type="NCBIfam" id="TIGR01814">
    <property type="entry name" value="kynureninase"/>
    <property type="match status" value="1"/>
</dbReference>
<feature type="binding site" evidence="5">
    <location>
        <position position="319"/>
    </location>
    <ligand>
        <name>pyridoxal 5'-phosphate</name>
        <dbReference type="ChEBI" id="CHEBI:597326"/>
    </ligand>
</feature>
<dbReference type="EMBL" id="MU865980">
    <property type="protein sequence ID" value="KAK4444221.1"/>
    <property type="molecule type" value="Genomic_DNA"/>
</dbReference>
<dbReference type="InterPro" id="IPR000192">
    <property type="entry name" value="Aminotrans_V_dom"/>
</dbReference>
<dbReference type="PANTHER" id="PTHR14084:SF2">
    <property type="entry name" value="KYNURENINASE 2"/>
    <property type="match status" value="1"/>
</dbReference>
<comment type="subcellular location">
    <subcellularLocation>
        <location evidence="5 6">Cytoplasm</location>
    </subcellularLocation>
</comment>
<comment type="caution">
    <text evidence="5">Lacks conserved residue(s) required for the propagation of feature annotation.</text>
</comment>
<dbReference type="EC" id="3.7.1.3" evidence="5 6"/>
<dbReference type="GO" id="GO:0005737">
    <property type="term" value="C:cytoplasm"/>
    <property type="evidence" value="ECO:0007669"/>
    <property type="project" value="UniProtKB-SubCell"/>
</dbReference>
<dbReference type="Pfam" id="PF22580">
    <property type="entry name" value="KYNU_C"/>
    <property type="match status" value="1"/>
</dbReference>
<evidence type="ECO:0000256" key="1">
    <source>
        <dbReference type="ARBA" id="ARBA00022490"/>
    </source>
</evidence>
<dbReference type="Proteomes" id="UP001321760">
    <property type="component" value="Unassembled WGS sequence"/>
</dbReference>
<feature type="binding site" evidence="5">
    <location>
        <position position="387"/>
    </location>
    <ligand>
        <name>pyridoxal 5'-phosphate</name>
        <dbReference type="ChEBI" id="CHEBI:597326"/>
    </ligand>
</feature>